<reference evidence="1 2" key="1">
    <citation type="journal article" date="2024" name="G3 (Bethesda)">
        <title>Genome assembly of Hibiscus sabdariffa L. provides insights into metabolisms of medicinal natural products.</title>
        <authorList>
            <person name="Kim T."/>
        </authorList>
    </citation>
    <scope>NUCLEOTIDE SEQUENCE [LARGE SCALE GENOMIC DNA]</scope>
    <source>
        <strain evidence="1">TK-2024</strain>
        <tissue evidence="1">Old leaves</tissue>
    </source>
</reference>
<organism evidence="1 2">
    <name type="scientific">Hibiscus sabdariffa</name>
    <name type="common">roselle</name>
    <dbReference type="NCBI Taxonomy" id="183260"/>
    <lineage>
        <taxon>Eukaryota</taxon>
        <taxon>Viridiplantae</taxon>
        <taxon>Streptophyta</taxon>
        <taxon>Embryophyta</taxon>
        <taxon>Tracheophyta</taxon>
        <taxon>Spermatophyta</taxon>
        <taxon>Magnoliopsida</taxon>
        <taxon>eudicotyledons</taxon>
        <taxon>Gunneridae</taxon>
        <taxon>Pentapetalae</taxon>
        <taxon>rosids</taxon>
        <taxon>malvids</taxon>
        <taxon>Malvales</taxon>
        <taxon>Malvaceae</taxon>
        <taxon>Malvoideae</taxon>
        <taxon>Hibiscus</taxon>
    </lineage>
</organism>
<dbReference type="PANTHER" id="PTHR48248:SF4">
    <property type="match status" value="1"/>
</dbReference>
<dbReference type="EMBL" id="JBBPBN010001216">
    <property type="protein sequence ID" value="KAK8479274.1"/>
    <property type="molecule type" value="Genomic_DNA"/>
</dbReference>
<evidence type="ECO:0000313" key="2">
    <source>
        <dbReference type="Proteomes" id="UP001396334"/>
    </source>
</evidence>
<proteinExistence type="predicted"/>
<gene>
    <name evidence="1" type="ORF">V6N11_064501</name>
</gene>
<protein>
    <submittedName>
        <fullName evidence="1">Uncharacterized protein</fullName>
    </submittedName>
</protein>
<dbReference type="PANTHER" id="PTHR48248">
    <property type="entry name" value="UVR DOMAIN-CONTAINING PROTEIN"/>
    <property type="match status" value="1"/>
</dbReference>
<name>A0ABR1ZFS0_9ROSI</name>
<sequence>MAPRTSGSGQQMEQKIQSLKRNMEKIRMDQQGIREEQTRVKQRFAIVKQQCEECREEINLISREATMTQLRVGLIFQIMRARKDGNFSKAHYLTRFLRFIV</sequence>
<dbReference type="Proteomes" id="UP001396334">
    <property type="component" value="Unassembled WGS sequence"/>
</dbReference>
<accession>A0ABR1ZFS0</accession>
<evidence type="ECO:0000313" key="1">
    <source>
        <dbReference type="EMBL" id="KAK8479274.1"/>
    </source>
</evidence>
<keyword evidence="2" id="KW-1185">Reference proteome</keyword>
<comment type="caution">
    <text evidence="1">The sequence shown here is derived from an EMBL/GenBank/DDBJ whole genome shotgun (WGS) entry which is preliminary data.</text>
</comment>